<comment type="caution">
    <text evidence="12">The sequence shown here is derived from an EMBL/GenBank/DDBJ whole genome shotgun (WGS) entry which is preliminary data.</text>
</comment>
<evidence type="ECO:0000313" key="13">
    <source>
        <dbReference type="Proteomes" id="UP000812961"/>
    </source>
</evidence>
<accession>A0ABS7GG44</accession>
<keyword evidence="8 10" id="KW-1133">Transmembrane helix</keyword>
<dbReference type="SUPFAM" id="SSF74653">
    <property type="entry name" value="TolA/TonB C-terminal domain"/>
    <property type="match status" value="1"/>
</dbReference>
<dbReference type="Pfam" id="PF13715">
    <property type="entry name" value="CarbopepD_reg_2"/>
    <property type="match status" value="1"/>
</dbReference>
<dbReference type="Proteomes" id="UP000812961">
    <property type="component" value="Unassembled WGS sequence"/>
</dbReference>
<evidence type="ECO:0000256" key="3">
    <source>
        <dbReference type="ARBA" id="ARBA00022448"/>
    </source>
</evidence>
<evidence type="ECO:0000256" key="8">
    <source>
        <dbReference type="ARBA" id="ARBA00022989"/>
    </source>
</evidence>
<feature type="transmembrane region" description="Helical" evidence="10">
    <location>
        <begin position="83"/>
        <end position="101"/>
    </location>
</feature>
<keyword evidence="13" id="KW-1185">Reference proteome</keyword>
<evidence type="ECO:0000256" key="6">
    <source>
        <dbReference type="ARBA" id="ARBA00022692"/>
    </source>
</evidence>
<organism evidence="12 13">
    <name type="scientific">Chitinophaga rhizophila</name>
    <dbReference type="NCBI Taxonomy" id="2866212"/>
    <lineage>
        <taxon>Bacteria</taxon>
        <taxon>Pseudomonadati</taxon>
        <taxon>Bacteroidota</taxon>
        <taxon>Chitinophagia</taxon>
        <taxon>Chitinophagales</taxon>
        <taxon>Chitinophagaceae</taxon>
        <taxon>Chitinophaga</taxon>
    </lineage>
</organism>
<keyword evidence="5" id="KW-0997">Cell inner membrane</keyword>
<keyword evidence="6 10" id="KW-0812">Transmembrane</keyword>
<name>A0ABS7GG44_9BACT</name>
<dbReference type="PANTHER" id="PTHR33446:SF2">
    <property type="entry name" value="PROTEIN TONB"/>
    <property type="match status" value="1"/>
</dbReference>
<protein>
    <submittedName>
        <fullName evidence="12">TonB family protein</fullName>
    </submittedName>
</protein>
<feature type="domain" description="TonB C-terminal" evidence="11">
    <location>
        <begin position="357"/>
        <end position="444"/>
    </location>
</feature>
<evidence type="ECO:0000256" key="5">
    <source>
        <dbReference type="ARBA" id="ARBA00022519"/>
    </source>
</evidence>
<sequence length="444" mass="48251">MNQGVDPELIRKYLAGQLDNKAMHALEKQALDDPFLADALEGFAERKPDQRLHLADLSRRLDTRVKGESGEKGGAIFKLDMRWMAAAGVLLVVVAGLLWMWQYNARDQAMAYKEANVSDSSITDTLQYYNQEEPKAWTNNVTPEHTPAMTLSADTINTIINRKIRGVGKPLAGIVEKATSDTVALEVAPTPAAVAAAAPMLAEKYEKTDTIVTKILDLAAVTQAKEVADNAPAKARQVFAAAKPVMATRVIEGKVKDGSDGIPGSVVRVEGTNIGASTDVDGRFSLRIADTAKEVSLVATALGFNSKRLNITDKDKNLDIVLQPSSSNLNDVIVTNPSRKKMGGKYGDYYQAPLPAEGYDKYKQYLSKYTQYPASAAAGDVKGRVKVSFRVMPDGTLEDFKITRRLQPDCDAEALRVIKEGPAWTPASDGTATRVQIDVYFPAK</sequence>
<dbReference type="InterPro" id="IPR051045">
    <property type="entry name" value="TonB-dependent_transducer"/>
</dbReference>
<evidence type="ECO:0000313" key="12">
    <source>
        <dbReference type="EMBL" id="MBW8686281.1"/>
    </source>
</evidence>
<dbReference type="InterPro" id="IPR037682">
    <property type="entry name" value="TonB_C"/>
</dbReference>
<reference evidence="12 13" key="1">
    <citation type="submission" date="2021-08" db="EMBL/GenBank/DDBJ databases">
        <title>The genome sequence of Chitinophaga sp. B61.</title>
        <authorList>
            <person name="Zhang X."/>
        </authorList>
    </citation>
    <scope>NUCLEOTIDE SEQUENCE [LARGE SCALE GENOMIC DNA]</scope>
    <source>
        <strain evidence="12 13">B61</strain>
    </source>
</reference>
<dbReference type="Gene3D" id="3.30.1150.10">
    <property type="match status" value="1"/>
</dbReference>
<evidence type="ECO:0000256" key="9">
    <source>
        <dbReference type="ARBA" id="ARBA00023136"/>
    </source>
</evidence>
<dbReference type="InterPro" id="IPR008969">
    <property type="entry name" value="CarboxyPept-like_regulatory"/>
</dbReference>
<dbReference type="Gene3D" id="2.60.40.1120">
    <property type="entry name" value="Carboxypeptidase-like, regulatory domain"/>
    <property type="match status" value="1"/>
</dbReference>
<keyword evidence="7" id="KW-0653">Protein transport</keyword>
<dbReference type="NCBIfam" id="TIGR01352">
    <property type="entry name" value="tonB_Cterm"/>
    <property type="match status" value="1"/>
</dbReference>
<proteinExistence type="inferred from homology"/>
<keyword evidence="4" id="KW-1003">Cell membrane</keyword>
<dbReference type="PANTHER" id="PTHR33446">
    <property type="entry name" value="PROTEIN TONB-RELATED"/>
    <property type="match status" value="1"/>
</dbReference>
<keyword evidence="3" id="KW-0813">Transport</keyword>
<evidence type="ECO:0000256" key="10">
    <source>
        <dbReference type="SAM" id="Phobius"/>
    </source>
</evidence>
<gene>
    <name evidence="12" type="ORF">K1Y79_18220</name>
</gene>
<dbReference type="RefSeq" id="WP_220251596.1">
    <property type="nucleotide sequence ID" value="NZ_JAICCF010000003.1"/>
</dbReference>
<dbReference type="PROSITE" id="PS52015">
    <property type="entry name" value="TONB_CTD"/>
    <property type="match status" value="1"/>
</dbReference>
<comment type="subcellular location">
    <subcellularLocation>
        <location evidence="1">Cell inner membrane</location>
        <topology evidence="1">Single-pass membrane protein</topology>
        <orientation evidence="1">Periplasmic side</orientation>
    </subcellularLocation>
</comment>
<dbReference type="SUPFAM" id="SSF49464">
    <property type="entry name" value="Carboxypeptidase regulatory domain-like"/>
    <property type="match status" value="1"/>
</dbReference>
<dbReference type="InterPro" id="IPR006260">
    <property type="entry name" value="TonB/TolA_C"/>
</dbReference>
<evidence type="ECO:0000256" key="2">
    <source>
        <dbReference type="ARBA" id="ARBA00006555"/>
    </source>
</evidence>
<evidence type="ECO:0000256" key="1">
    <source>
        <dbReference type="ARBA" id="ARBA00004383"/>
    </source>
</evidence>
<dbReference type="EMBL" id="JAICCF010000003">
    <property type="protein sequence ID" value="MBW8686281.1"/>
    <property type="molecule type" value="Genomic_DNA"/>
</dbReference>
<evidence type="ECO:0000256" key="7">
    <source>
        <dbReference type="ARBA" id="ARBA00022927"/>
    </source>
</evidence>
<evidence type="ECO:0000256" key="4">
    <source>
        <dbReference type="ARBA" id="ARBA00022475"/>
    </source>
</evidence>
<comment type="similarity">
    <text evidence="2">Belongs to the TonB family.</text>
</comment>
<keyword evidence="9 10" id="KW-0472">Membrane</keyword>
<dbReference type="Pfam" id="PF03544">
    <property type="entry name" value="TonB_C"/>
    <property type="match status" value="1"/>
</dbReference>
<evidence type="ECO:0000259" key="11">
    <source>
        <dbReference type="PROSITE" id="PS52015"/>
    </source>
</evidence>